<evidence type="ECO:0000256" key="12">
    <source>
        <dbReference type="SAM" id="MobiDB-lite"/>
    </source>
</evidence>
<dbReference type="AlphaFoldDB" id="A0A8B8DPV4"/>
<dbReference type="CDD" id="cd09193">
    <property type="entry name" value="PLDc_mTdp1_1"/>
    <property type="match status" value="1"/>
</dbReference>
<dbReference type="InterPro" id="IPR010347">
    <property type="entry name" value="Tdp1"/>
</dbReference>
<keyword evidence="6" id="KW-0269">Exonuclease</keyword>
<feature type="binding site" evidence="10">
    <location>
        <position position="320"/>
    </location>
    <ligand>
        <name>substrate</name>
    </ligand>
</feature>
<organism evidence="14 17">
    <name type="scientific">Crassostrea virginica</name>
    <name type="common">Eastern oyster</name>
    <dbReference type="NCBI Taxonomy" id="6565"/>
    <lineage>
        <taxon>Eukaryota</taxon>
        <taxon>Metazoa</taxon>
        <taxon>Spiralia</taxon>
        <taxon>Lophotrochozoa</taxon>
        <taxon>Mollusca</taxon>
        <taxon>Bivalvia</taxon>
        <taxon>Autobranchia</taxon>
        <taxon>Pteriomorphia</taxon>
        <taxon>Ostreida</taxon>
        <taxon>Ostreoidea</taxon>
        <taxon>Ostreidae</taxon>
        <taxon>Crassostrea</taxon>
    </lineage>
</organism>
<evidence type="ECO:0000313" key="15">
    <source>
        <dbReference type="RefSeq" id="XP_022329731.1"/>
    </source>
</evidence>
<dbReference type="KEGG" id="cvn:111128425"/>
<evidence type="ECO:0000256" key="1">
    <source>
        <dbReference type="ARBA" id="ARBA00004123"/>
    </source>
</evidence>
<evidence type="ECO:0000313" key="18">
    <source>
        <dbReference type="RefSeq" id="XP_022329734.1"/>
    </source>
</evidence>
<dbReference type="PANTHER" id="PTHR12415">
    <property type="entry name" value="TYROSYL-DNA PHOSPHODIESTERASE 1"/>
    <property type="match status" value="1"/>
</dbReference>
<dbReference type="PANTHER" id="PTHR12415:SF0">
    <property type="entry name" value="TYROSYL-DNA PHOSPHODIESTERASE 1"/>
    <property type="match status" value="1"/>
</dbReference>
<name>A0A8B8DPV4_CRAVI</name>
<evidence type="ECO:0000313" key="16">
    <source>
        <dbReference type="RefSeq" id="XP_022329732.1"/>
    </source>
</evidence>
<dbReference type="GO" id="GO:0003690">
    <property type="term" value="F:double-stranded DNA binding"/>
    <property type="evidence" value="ECO:0007669"/>
    <property type="project" value="TreeGrafter"/>
</dbReference>
<keyword evidence="3" id="KW-0540">Nuclease</keyword>
<protein>
    <submittedName>
        <fullName evidence="15 16">Tyrosyl-DNA phosphodiesterase 1-like</fullName>
    </submittedName>
</protein>
<accession>A0A8B8DPV4</accession>
<feature type="compositionally biased region" description="Basic and acidic residues" evidence="12">
    <location>
        <begin position="107"/>
        <end position="136"/>
    </location>
</feature>
<keyword evidence="4" id="KW-0227">DNA damage</keyword>
<evidence type="ECO:0000256" key="4">
    <source>
        <dbReference type="ARBA" id="ARBA00022763"/>
    </source>
</evidence>
<dbReference type="RefSeq" id="XP_022329733.1">
    <property type="nucleotide sequence ID" value="XM_022474025.1"/>
</dbReference>
<evidence type="ECO:0000256" key="9">
    <source>
        <dbReference type="PIRSR" id="PIRSR610347-1"/>
    </source>
</evidence>
<evidence type="ECO:0000256" key="8">
    <source>
        <dbReference type="ARBA" id="ARBA00023242"/>
    </source>
</evidence>
<feature type="binding site" evidence="10">
    <location>
        <position position="550"/>
    </location>
    <ligand>
        <name>substrate</name>
    </ligand>
</feature>
<dbReference type="GO" id="GO:0003697">
    <property type="term" value="F:single-stranded DNA binding"/>
    <property type="evidence" value="ECO:0007669"/>
    <property type="project" value="TreeGrafter"/>
</dbReference>
<dbReference type="SUPFAM" id="SSF56024">
    <property type="entry name" value="Phospholipase D/nuclease"/>
    <property type="match status" value="2"/>
</dbReference>
<reference evidence="15 16" key="1">
    <citation type="submission" date="2025-04" db="UniProtKB">
        <authorList>
            <consortium name="RefSeq"/>
        </authorList>
    </citation>
    <scope>IDENTIFICATION</scope>
    <source>
        <tissue evidence="15 16">Whole sample</tissue>
    </source>
</reference>
<dbReference type="Proteomes" id="UP000694844">
    <property type="component" value="Chromosome 4"/>
</dbReference>
<feature type="domain" description="PBZ-type" evidence="13">
    <location>
        <begin position="148"/>
        <end position="173"/>
    </location>
</feature>
<dbReference type="RefSeq" id="XP_022329734.1">
    <property type="nucleotide sequence ID" value="XM_022474026.1"/>
</dbReference>
<dbReference type="RefSeq" id="XP_022329732.1">
    <property type="nucleotide sequence ID" value="XM_022474024.1"/>
</dbReference>
<keyword evidence="14" id="KW-1185">Reference proteome</keyword>
<dbReference type="GO" id="GO:0006281">
    <property type="term" value="P:DNA repair"/>
    <property type="evidence" value="ECO:0007669"/>
    <property type="project" value="UniProtKB-KW"/>
</dbReference>
<evidence type="ECO:0000259" key="13">
    <source>
        <dbReference type="Pfam" id="PF10283"/>
    </source>
</evidence>
<evidence type="ECO:0000256" key="7">
    <source>
        <dbReference type="ARBA" id="ARBA00023204"/>
    </source>
</evidence>
<dbReference type="CDD" id="cd09195">
    <property type="entry name" value="PLDc_mTdp1_2"/>
    <property type="match status" value="1"/>
</dbReference>
<sequence>MSDTDSDVTIEPDPSDWDLCLNLNIPTNSSLSKRQKSYHNMSDSEEEEPSLKLNTEDSHSGRSSPRLLKKIKKSPLSKTLISNSLQGEKSAVLDSESDLNNSARSKKSSESKSVPRKESRDSPALKRKHSSGDSPKKSPSAKSSKVLPLCRYGSKCYRKNPEHFKEFSHIPKDEDNSIESGSNPRQRGESPPIKRQKTGASRVAAKEPIDVFNHAQPTSFFLTKVHGISNDYNGTYTMSLKDILSESMGNLQESCQFNYMFEIPWLMQQYPASFRQKPLLCVHGFQGGQKSALEAEARTYTNIKFCQARLEMPYGTHHTKMMFLLYSNGLRVVIHTSNLIERDWHQKTQGIWISPVFPKLKSGASATEGDSPTHFKRDLLQYVAAYKAYQLKDWQDHLSRHDLSSANVFIVGSVPGRHMAEKKHCFGHMKLRKVLNEHGPPKEQTAKWPVIGQFSSIGSLGASKENWLAVEFLQSLATVKGTSSVPLASVELKLVFPTVDNVRTSLEGYPAGGSIPYSINVAKKQPWLHSYFHHWRSEGRGRNRAMPHIKTYCRPAPGWEEAAWFLVTSSNLSKAAWGALEKKGSQLMIRSYEIGVLFLPMYMVKKSVFKCTSKVKEAGQMTLVLPYDLPPRPYTREDKPWIWDIAHKELPDCNGNMWCPS</sequence>
<dbReference type="GO" id="GO:0004527">
    <property type="term" value="F:exonuclease activity"/>
    <property type="evidence" value="ECO:0007669"/>
    <property type="project" value="UniProtKB-KW"/>
</dbReference>
<proteinExistence type="inferred from homology"/>
<evidence type="ECO:0000313" key="14">
    <source>
        <dbReference type="Proteomes" id="UP000694844"/>
    </source>
</evidence>
<keyword evidence="7" id="KW-0234">DNA repair</keyword>
<dbReference type="Gene3D" id="3.30.870.10">
    <property type="entry name" value="Endonuclease Chain A"/>
    <property type="match status" value="2"/>
</dbReference>
<feature type="compositionally biased region" description="Acidic residues" evidence="12">
    <location>
        <begin position="1"/>
        <end position="16"/>
    </location>
</feature>
<dbReference type="GO" id="GO:0017005">
    <property type="term" value="F:3'-tyrosyl-DNA phosphodiesterase activity"/>
    <property type="evidence" value="ECO:0007669"/>
    <property type="project" value="TreeGrafter"/>
</dbReference>
<evidence type="ECO:0000256" key="10">
    <source>
        <dbReference type="PIRSR" id="PIRSR610347-2"/>
    </source>
</evidence>
<dbReference type="RefSeq" id="XP_022329731.1">
    <property type="nucleotide sequence ID" value="XM_022474023.1"/>
</dbReference>
<dbReference type="GeneID" id="111128425"/>
<feature type="region of interest" description="Disordered" evidence="12">
    <location>
        <begin position="167"/>
        <end position="201"/>
    </location>
</feature>
<comment type="similarity">
    <text evidence="2">Belongs to the tyrosyl-DNA phosphodiesterase family.</text>
</comment>
<feature type="active site" description="Nucleophile" evidence="9">
    <location>
        <position position="318"/>
    </location>
</feature>
<dbReference type="Pfam" id="PF06087">
    <property type="entry name" value="Tyr-DNA_phospho"/>
    <property type="match status" value="1"/>
</dbReference>
<comment type="subcellular location">
    <subcellularLocation>
        <location evidence="1">Nucleus</location>
    </subcellularLocation>
</comment>
<evidence type="ECO:0000313" key="17">
    <source>
        <dbReference type="RefSeq" id="XP_022329733.1"/>
    </source>
</evidence>
<evidence type="ECO:0000256" key="6">
    <source>
        <dbReference type="ARBA" id="ARBA00022839"/>
    </source>
</evidence>
<dbReference type="GO" id="GO:0005634">
    <property type="term" value="C:nucleus"/>
    <property type="evidence" value="ECO:0007669"/>
    <property type="project" value="UniProtKB-SubCell"/>
</dbReference>
<feature type="region of interest" description="Disordered" evidence="12">
    <location>
        <begin position="1"/>
        <end position="145"/>
    </location>
</feature>
<evidence type="ECO:0000256" key="5">
    <source>
        <dbReference type="ARBA" id="ARBA00022801"/>
    </source>
</evidence>
<keyword evidence="5" id="KW-0378">Hydrolase</keyword>
<dbReference type="InterPro" id="IPR019406">
    <property type="entry name" value="APLF_PBZ"/>
</dbReference>
<feature type="site" description="Interaction with DNA" evidence="11">
    <location>
        <position position="573"/>
    </location>
</feature>
<dbReference type="Pfam" id="PF10283">
    <property type="entry name" value="zf-CCHH"/>
    <property type="match status" value="1"/>
</dbReference>
<dbReference type="OrthoDB" id="47785at2759"/>
<evidence type="ECO:0000256" key="2">
    <source>
        <dbReference type="ARBA" id="ARBA00010205"/>
    </source>
</evidence>
<evidence type="ECO:0000256" key="11">
    <source>
        <dbReference type="PIRSR" id="PIRSR610347-3"/>
    </source>
</evidence>
<keyword evidence="8" id="KW-0539">Nucleus</keyword>
<evidence type="ECO:0000256" key="3">
    <source>
        <dbReference type="ARBA" id="ARBA00022722"/>
    </source>
</evidence>
<gene>
    <name evidence="15 16 17 18" type="primary">LOC111128425</name>
</gene>
<feature type="active site" description="Proton donor/acceptor" evidence="9">
    <location>
        <position position="548"/>
    </location>
</feature>